<dbReference type="AlphaFoldDB" id="A0A1K0IMJ8"/>
<sequence length="98" mass="10616">MTDDHPKAVESPTAEPTSGVGRSEPAAAWRCASGNPKDIQINNLAFEQMHCPRQLRLIPTSGRGFEDRRALEDIAALTIGWFERHFAPPSALGLGYGG</sequence>
<gene>
    <name evidence="2" type="ORF">CNECB9_4820043</name>
</gene>
<evidence type="ECO:0000256" key="1">
    <source>
        <dbReference type="SAM" id="MobiDB-lite"/>
    </source>
</evidence>
<proteinExistence type="predicted"/>
<organism evidence="2">
    <name type="scientific">Cupriavidus necator</name>
    <name type="common">Alcaligenes eutrophus</name>
    <name type="synonym">Ralstonia eutropha</name>
    <dbReference type="NCBI Taxonomy" id="106590"/>
    <lineage>
        <taxon>Bacteria</taxon>
        <taxon>Pseudomonadati</taxon>
        <taxon>Pseudomonadota</taxon>
        <taxon>Betaproteobacteria</taxon>
        <taxon>Burkholderiales</taxon>
        <taxon>Burkholderiaceae</taxon>
        <taxon>Cupriavidus</taxon>
    </lineage>
</organism>
<feature type="region of interest" description="Disordered" evidence="1">
    <location>
        <begin position="1"/>
        <end position="26"/>
    </location>
</feature>
<evidence type="ECO:0000313" key="2">
    <source>
        <dbReference type="EMBL" id="SCU88345.1"/>
    </source>
</evidence>
<accession>A0A1K0IMJ8</accession>
<protein>
    <submittedName>
        <fullName evidence="2">Uncharacterized protein</fullName>
    </submittedName>
</protein>
<reference evidence="2" key="1">
    <citation type="submission" date="2016-09" db="EMBL/GenBank/DDBJ databases">
        <authorList>
            <person name="Capua I."/>
            <person name="De Benedictis P."/>
            <person name="Joannis T."/>
            <person name="Lombin L.H."/>
            <person name="Cattoli G."/>
        </authorList>
    </citation>
    <scope>NUCLEOTIDE SEQUENCE</scope>
    <source>
        <strain evidence="2">B9</strain>
    </source>
</reference>
<name>A0A1K0IMJ8_CUPNE</name>
<dbReference type="EMBL" id="FMSH01000426">
    <property type="protein sequence ID" value="SCU88345.1"/>
    <property type="molecule type" value="Genomic_DNA"/>
</dbReference>